<feature type="region of interest" description="Disordered" evidence="1">
    <location>
        <begin position="416"/>
        <end position="439"/>
    </location>
</feature>
<evidence type="ECO:0000313" key="4">
    <source>
        <dbReference type="Proteomes" id="UP000009138"/>
    </source>
</evidence>
<dbReference type="InterPro" id="IPR058345">
    <property type="entry name" value="DUF8032"/>
</dbReference>
<evidence type="ECO:0000256" key="1">
    <source>
        <dbReference type="SAM" id="MobiDB-lite"/>
    </source>
</evidence>
<keyword evidence="4" id="KW-1185">Reference proteome</keyword>
<name>I1BHK6_RHIO9</name>
<dbReference type="InParanoid" id="I1BHK6"/>
<protein>
    <recommendedName>
        <fullName evidence="2">DUF8032 domain-containing protein</fullName>
    </recommendedName>
</protein>
<dbReference type="Proteomes" id="UP000009138">
    <property type="component" value="Unassembled WGS sequence"/>
</dbReference>
<feature type="compositionally biased region" description="Low complexity" evidence="1">
    <location>
        <begin position="123"/>
        <end position="152"/>
    </location>
</feature>
<evidence type="ECO:0000259" key="2">
    <source>
        <dbReference type="Pfam" id="PF26087"/>
    </source>
</evidence>
<dbReference type="STRING" id="246409.I1BHK6"/>
<feature type="domain" description="DUF8032" evidence="2">
    <location>
        <begin position="318"/>
        <end position="408"/>
    </location>
</feature>
<proteinExistence type="predicted"/>
<evidence type="ECO:0000313" key="3">
    <source>
        <dbReference type="EMBL" id="EIE75686.1"/>
    </source>
</evidence>
<feature type="domain" description="DUF8032" evidence="2">
    <location>
        <begin position="172"/>
        <end position="265"/>
    </location>
</feature>
<dbReference type="GeneID" id="93607362"/>
<sequence>MLEAPSPSNENLHLQLCVNDLLYPTEKSETLLEALTATQLEKIEKTISKIKTKKQFFSKQTATPVPAATTTANPMLLQHDWALIAAQIAKALTDTISSAAQSTKLKSPKPQSPAATGTASDKSPSQSTPSITSTTDTIDTTTDDTNSSISTPCSSATVTNHELRTEMRDGIEWVSFVYSHHRVLRRYCIRTDIEQVDLNQLDESFKDENCVYPRANLPREEYKGNRWTYETECNTLGWKLSYLNASEIAGKRGLIQRAVDSYRNRYPSMRSRRVARQEKLLKGTLRKRKQSDCEEPEDEEQNCTSKKIECSLPKTVSIDDGFGRSKCRIRINVDSVSLDSIDMEFRKANCIYPRAMGISQTSPFASQQQLEEVRCNELAWKLAWLNPKQLANRKSLLQRVLNVYRNKFMPELNTHTRLKLNDDNDDENESQHSGSADSLDDCISPTVAGDGNCSYVKTISLNDLMLPGFTAASCANGLAFEAQSILGPSAGGNGSCRLSISSNSSNSISSNESNISSHKNEQLELNDILIKDCSSMFDLYTDSSAISEYEQSEYIKIEDYIAT</sequence>
<feature type="region of interest" description="Disordered" evidence="1">
    <location>
        <begin position="101"/>
        <end position="156"/>
    </location>
</feature>
<dbReference type="RefSeq" id="XP_067511082.1">
    <property type="nucleotide sequence ID" value="XM_067654981.1"/>
</dbReference>
<dbReference type="AlphaFoldDB" id="I1BHK6"/>
<reference evidence="3 4" key="1">
    <citation type="journal article" date="2009" name="PLoS Genet.">
        <title>Genomic analysis of the basal lineage fungus Rhizopus oryzae reveals a whole-genome duplication.</title>
        <authorList>
            <person name="Ma L.-J."/>
            <person name="Ibrahim A.S."/>
            <person name="Skory C."/>
            <person name="Grabherr M.G."/>
            <person name="Burger G."/>
            <person name="Butler M."/>
            <person name="Elias M."/>
            <person name="Idnurm A."/>
            <person name="Lang B.F."/>
            <person name="Sone T."/>
            <person name="Abe A."/>
            <person name="Calvo S.E."/>
            <person name="Corrochano L.M."/>
            <person name="Engels R."/>
            <person name="Fu J."/>
            <person name="Hansberg W."/>
            <person name="Kim J.-M."/>
            <person name="Kodira C.D."/>
            <person name="Koehrsen M.J."/>
            <person name="Liu B."/>
            <person name="Miranda-Saavedra D."/>
            <person name="O'Leary S."/>
            <person name="Ortiz-Castellanos L."/>
            <person name="Poulter R."/>
            <person name="Rodriguez-Romero J."/>
            <person name="Ruiz-Herrera J."/>
            <person name="Shen Y.-Q."/>
            <person name="Zeng Q."/>
            <person name="Galagan J."/>
            <person name="Birren B.W."/>
            <person name="Cuomo C.A."/>
            <person name="Wickes B.L."/>
        </authorList>
    </citation>
    <scope>NUCLEOTIDE SEQUENCE [LARGE SCALE GENOMIC DNA]</scope>
    <source>
        <strain evidence="4">RA 99-880 / ATCC MYA-4621 / FGSC 9543 / NRRL 43880</strain>
    </source>
</reference>
<dbReference type="PANTHER" id="PTHR22949">
    <property type="entry name" value="WHITE COLLAR 2 PROTEIN WC2"/>
    <property type="match status" value="1"/>
</dbReference>
<feature type="compositionally biased region" description="Polar residues" evidence="1">
    <location>
        <begin position="113"/>
        <end position="122"/>
    </location>
</feature>
<dbReference type="Pfam" id="PF26087">
    <property type="entry name" value="DUF8032"/>
    <property type="match status" value="2"/>
</dbReference>
<dbReference type="eggNOG" id="ENOG502QY0U">
    <property type="taxonomic scope" value="Eukaryota"/>
</dbReference>
<dbReference type="PANTHER" id="PTHR22949:SF0">
    <property type="entry name" value="RE27538P"/>
    <property type="match status" value="1"/>
</dbReference>
<dbReference type="VEuPathDB" id="FungiDB:RO3G_00390"/>
<organism evidence="3 4">
    <name type="scientific">Rhizopus delemar (strain RA 99-880 / ATCC MYA-4621 / FGSC 9543 / NRRL 43880)</name>
    <name type="common">Mucormycosis agent</name>
    <name type="synonym">Rhizopus arrhizus var. delemar</name>
    <dbReference type="NCBI Taxonomy" id="246409"/>
    <lineage>
        <taxon>Eukaryota</taxon>
        <taxon>Fungi</taxon>
        <taxon>Fungi incertae sedis</taxon>
        <taxon>Mucoromycota</taxon>
        <taxon>Mucoromycotina</taxon>
        <taxon>Mucoromycetes</taxon>
        <taxon>Mucorales</taxon>
        <taxon>Mucorineae</taxon>
        <taxon>Rhizopodaceae</taxon>
        <taxon>Rhizopus</taxon>
    </lineage>
</organism>
<accession>I1BHK6</accession>
<dbReference type="OrthoDB" id="5599902at2759"/>
<gene>
    <name evidence="3" type="ORF">RO3G_00390</name>
</gene>
<dbReference type="EMBL" id="CH476732">
    <property type="protein sequence ID" value="EIE75686.1"/>
    <property type="molecule type" value="Genomic_DNA"/>
</dbReference>